<dbReference type="InterPro" id="IPR013078">
    <property type="entry name" value="His_Pase_superF_clade-1"/>
</dbReference>
<dbReference type="SMART" id="SM00855">
    <property type="entry name" value="PGAM"/>
    <property type="match status" value="1"/>
</dbReference>
<dbReference type="InterPro" id="IPR029033">
    <property type="entry name" value="His_PPase_superfam"/>
</dbReference>
<evidence type="ECO:0000313" key="2">
    <source>
        <dbReference type="Proteomes" id="UP000319502"/>
    </source>
</evidence>
<keyword evidence="2" id="KW-1185">Reference proteome</keyword>
<proteinExistence type="predicted"/>
<name>A0A557QW56_9RHOO</name>
<sequence>MDLLLWRHAEAVDGTPDLTRELTERGHKQAKKIAQWLSENRPKHLRTLVSPSLRTRQTVAAFSDKFEIVPALAPDMGVPDILAATGWPEGRGAALLVGHQPSLGRLAAMLLSGSETDWTIKKGALWWFSNRVRDGETQTVLRAVISPDLL</sequence>
<reference evidence="1 2" key="1">
    <citation type="submission" date="2019-07" db="EMBL/GenBank/DDBJ databases">
        <title>The pathways for chlorine oxyanion respiration interact through the shared metabolite chlorate.</title>
        <authorList>
            <person name="Barnum T.P."/>
            <person name="Cheng Y."/>
            <person name="Hill K.A."/>
            <person name="Lucas L.N."/>
            <person name="Carlson H.K."/>
            <person name="Coates J.D."/>
        </authorList>
    </citation>
    <scope>NUCLEOTIDE SEQUENCE [LARGE SCALE GENOMIC DNA]</scope>
    <source>
        <strain evidence="1 2">SFB-3</strain>
    </source>
</reference>
<organism evidence="1 2">
    <name type="scientific">Denitromonas halophila</name>
    <dbReference type="NCBI Taxonomy" id="1629404"/>
    <lineage>
        <taxon>Bacteria</taxon>
        <taxon>Pseudomonadati</taxon>
        <taxon>Pseudomonadota</taxon>
        <taxon>Betaproteobacteria</taxon>
        <taxon>Rhodocyclales</taxon>
        <taxon>Zoogloeaceae</taxon>
        <taxon>Denitromonas</taxon>
    </lineage>
</organism>
<dbReference type="Gene3D" id="3.40.50.1240">
    <property type="entry name" value="Phosphoglycerate mutase-like"/>
    <property type="match status" value="1"/>
</dbReference>
<dbReference type="SUPFAM" id="SSF53254">
    <property type="entry name" value="Phosphoglycerate mutase-like"/>
    <property type="match status" value="1"/>
</dbReference>
<dbReference type="OrthoDB" id="3296006at2"/>
<dbReference type="CDD" id="cd07067">
    <property type="entry name" value="HP_PGM_like"/>
    <property type="match status" value="1"/>
</dbReference>
<dbReference type="EMBL" id="VMNK01000007">
    <property type="protein sequence ID" value="TVO57140.1"/>
    <property type="molecule type" value="Genomic_DNA"/>
</dbReference>
<comment type="caution">
    <text evidence="1">The sequence shown here is derived from an EMBL/GenBank/DDBJ whole genome shotgun (WGS) entry which is preliminary data.</text>
</comment>
<dbReference type="Proteomes" id="UP000319502">
    <property type="component" value="Unassembled WGS sequence"/>
</dbReference>
<dbReference type="Pfam" id="PF00300">
    <property type="entry name" value="His_Phos_1"/>
    <property type="match status" value="1"/>
</dbReference>
<dbReference type="AlphaFoldDB" id="A0A557QW56"/>
<evidence type="ECO:0000313" key="1">
    <source>
        <dbReference type="EMBL" id="TVO57140.1"/>
    </source>
</evidence>
<gene>
    <name evidence="1" type="ORF">FHP91_09585</name>
</gene>
<accession>A0A557QW56</accession>
<protein>
    <submittedName>
        <fullName evidence="1">Histidine phosphatase family protein</fullName>
    </submittedName>
</protein>
<dbReference type="RefSeq" id="WP_144309382.1">
    <property type="nucleotide sequence ID" value="NZ_VMNK01000007.1"/>
</dbReference>